<feature type="transmembrane region" description="Helical" evidence="1">
    <location>
        <begin position="54"/>
        <end position="72"/>
    </location>
</feature>
<dbReference type="EMBL" id="DXAZ01000084">
    <property type="protein sequence ID" value="HIZ71199.1"/>
    <property type="molecule type" value="Genomic_DNA"/>
</dbReference>
<dbReference type="PANTHER" id="PTHR40078:SF1">
    <property type="entry name" value="INTEGRAL MEMBRANE PROTEIN"/>
    <property type="match status" value="1"/>
</dbReference>
<keyword evidence="1" id="KW-0472">Membrane</keyword>
<dbReference type="Proteomes" id="UP000824106">
    <property type="component" value="Unassembled WGS sequence"/>
</dbReference>
<accession>A0A9D2JZ20</accession>
<proteinExistence type="predicted"/>
<evidence type="ECO:0000313" key="2">
    <source>
        <dbReference type="EMBL" id="HIZ71199.1"/>
    </source>
</evidence>
<dbReference type="PANTHER" id="PTHR40078">
    <property type="entry name" value="INTEGRAL MEMBRANE PROTEIN-RELATED"/>
    <property type="match status" value="1"/>
</dbReference>
<name>A0A9D2JZ20_9LACT</name>
<comment type="caution">
    <text evidence="2">The sequence shown here is derived from an EMBL/GenBank/DDBJ whole genome shotgun (WGS) entry which is preliminary data.</text>
</comment>
<dbReference type="InterPro" id="IPR038750">
    <property type="entry name" value="YczE/YyaS-like"/>
</dbReference>
<protein>
    <recommendedName>
        <fullName evidence="4">Integral membrane protein</fullName>
    </recommendedName>
</protein>
<feature type="transmembrane region" description="Helical" evidence="1">
    <location>
        <begin position="110"/>
        <end position="132"/>
    </location>
</feature>
<gene>
    <name evidence="2" type="ORF">H9808_05475</name>
</gene>
<sequence length="212" mass="23302">MSIKWKNFITRSFISIVGITFISMGAALSEVMAMGLDPFTALNRGASSLLGVSLGDYQLIVNLISLIIIFYLERSLIGWGSVYNMIFIGYQIDFFNQLFTQLFQVENLSLLTRVLITIVAILVLSLGVAVYMDIQFGVSPYDAIAPLIVDKTGWEYTPVRIGQDVLVVITAYLLKGPVGISTVIIGFFAGPLIALFSDKISKPLIEQVTTTE</sequence>
<evidence type="ECO:0008006" key="4">
    <source>
        <dbReference type="Google" id="ProtNLM"/>
    </source>
</evidence>
<dbReference type="AlphaFoldDB" id="A0A9D2JZ20"/>
<dbReference type="Pfam" id="PF19700">
    <property type="entry name" value="DUF6198"/>
    <property type="match status" value="1"/>
</dbReference>
<reference evidence="2" key="1">
    <citation type="journal article" date="2021" name="PeerJ">
        <title>Extensive microbial diversity within the chicken gut microbiome revealed by metagenomics and culture.</title>
        <authorList>
            <person name="Gilroy R."/>
            <person name="Ravi A."/>
            <person name="Getino M."/>
            <person name="Pursley I."/>
            <person name="Horton D.L."/>
            <person name="Alikhan N.F."/>
            <person name="Baker D."/>
            <person name="Gharbi K."/>
            <person name="Hall N."/>
            <person name="Watson M."/>
            <person name="Adriaenssens E.M."/>
            <person name="Foster-Nyarko E."/>
            <person name="Jarju S."/>
            <person name="Secka A."/>
            <person name="Antonio M."/>
            <person name="Oren A."/>
            <person name="Chaudhuri R.R."/>
            <person name="La Ragione R."/>
            <person name="Hildebrand F."/>
            <person name="Pallen M.J."/>
        </authorList>
    </citation>
    <scope>NUCLEOTIDE SEQUENCE</scope>
    <source>
        <strain evidence="2">CHK169-4300</strain>
    </source>
</reference>
<organism evidence="2 3">
    <name type="scientific">Candidatus Atopostipes pullistercoris</name>
    <dbReference type="NCBI Taxonomy" id="2838467"/>
    <lineage>
        <taxon>Bacteria</taxon>
        <taxon>Bacillati</taxon>
        <taxon>Bacillota</taxon>
        <taxon>Bacilli</taxon>
        <taxon>Lactobacillales</taxon>
        <taxon>Carnobacteriaceae</taxon>
        <taxon>Atopostipes</taxon>
    </lineage>
</organism>
<feature type="transmembrane region" description="Helical" evidence="1">
    <location>
        <begin position="12"/>
        <end position="34"/>
    </location>
</feature>
<reference evidence="2" key="2">
    <citation type="submission" date="2021-04" db="EMBL/GenBank/DDBJ databases">
        <authorList>
            <person name="Gilroy R."/>
        </authorList>
    </citation>
    <scope>NUCLEOTIDE SEQUENCE</scope>
    <source>
        <strain evidence="2">CHK169-4300</strain>
    </source>
</reference>
<evidence type="ECO:0000313" key="3">
    <source>
        <dbReference type="Proteomes" id="UP000824106"/>
    </source>
</evidence>
<keyword evidence="1" id="KW-1133">Transmembrane helix</keyword>
<evidence type="ECO:0000256" key="1">
    <source>
        <dbReference type="SAM" id="Phobius"/>
    </source>
</evidence>
<keyword evidence="1" id="KW-0812">Transmembrane</keyword>